<sequence>MGAKTGLLGYADGEIVDALRHASEPSAEETTTMVRCLHPGWHVEPADDSSLGDGTYPPDGITYGASHPGVDIICDRRLMIDYPSQLPDHLIRASAGRKLILHAMHSVVDWLAFAVWEDGHLIRSLSLSPDNGIMENIGQPFPFEAPYWAGHRPVPPDPHWDDQEPYALPFHPLDLGEEALRALFGFVLEGRPEPGDIDPDDVRLYGYRLTNPAGPDLAARKAELETTIKAMGNPRRFRMLSDRDDND</sequence>
<dbReference type="EMBL" id="BAAAZP010000170">
    <property type="protein sequence ID" value="GAA3702694.1"/>
    <property type="molecule type" value="Genomic_DNA"/>
</dbReference>
<organism evidence="1 2">
    <name type="scientific">Nonomuraea antimicrobica</name>
    <dbReference type="NCBI Taxonomy" id="561173"/>
    <lineage>
        <taxon>Bacteria</taxon>
        <taxon>Bacillati</taxon>
        <taxon>Actinomycetota</taxon>
        <taxon>Actinomycetes</taxon>
        <taxon>Streptosporangiales</taxon>
        <taxon>Streptosporangiaceae</taxon>
        <taxon>Nonomuraea</taxon>
    </lineage>
</organism>
<reference evidence="2" key="1">
    <citation type="journal article" date="2019" name="Int. J. Syst. Evol. Microbiol.">
        <title>The Global Catalogue of Microorganisms (GCM) 10K type strain sequencing project: providing services to taxonomists for standard genome sequencing and annotation.</title>
        <authorList>
            <consortium name="The Broad Institute Genomics Platform"/>
            <consortium name="The Broad Institute Genome Sequencing Center for Infectious Disease"/>
            <person name="Wu L."/>
            <person name="Ma J."/>
        </authorList>
    </citation>
    <scope>NUCLEOTIDE SEQUENCE [LARGE SCALE GENOMIC DNA]</scope>
    <source>
        <strain evidence="2">JCM 16904</strain>
    </source>
</reference>
<dbReference type="Pfam" id="PF21997">
    <property type="entry name" value="DUF6928"/>
    <property type="match status" value="1"/>
</dbReference>
<accession>A0ABP7DCQ3</accession>
<proteinExistence type="predicted"/>
<dbReference type="InterPro" id="IPR053847">
    <property type="entry name" value="DUF6928"/>
</dbReference>
<evidence type="ECO:0000313" key="1">
    <source>
        <dbReference type="EMBL" id="GAA3702694.1"/>
    </source>
</evidence>
<dbReference type="RefSeq" id="WP_344890808.1">
    <property type="nucleotide sequence ID" value="NZ_BAAAZP010000170.1"/>
</dbReference>
<name>A0ABP7DCQ3_9ACTN</name>
<keyword evidence="2" id="KW-1185">Reference proteome</keyword>
<comment type="caution">
    <text evidence="1">The sequence shown here is derived from an EMBL/GenBank/DDBJ whole genome shotgun (WGS) entry which is preliminary data.</text>
</comment>
<protein>
    <submittedName>
        <fullName evidence="1">Uncharacterized protein</fullName>
    </submittedName>
</protein>
<gene>
    <name evidence="1" type="ORF">GCM10022224_080620</name>
</gene>
<evidence type="ECO:0000313" key="2">
    <source>
        <dbReference type="Proteomes" id="UP001500902"/>
    </source>
</evidence>
<dbReference type="Proteomes" id="UP001500902">
    <property type="component" value="Unassembled WGS sequence"/>
</dbReference>